<dbReference type="GO" id="GO:0000976">
    <property type="term" value="F:transcription cis-regulatory region binding"/>
    <property type="evidence" value="ECO:0007669"/>
    <property type="project" value="TreeGrafter"/>
</dbReference>
<dbReference type="AlphaFoldDB" id="A0A844QKP3"/>
<organism evidence="7 8">
    <name type="scientific">Nitratireductor arenosus</name>
    <dbReference type="NCBI Taxonomy" id="2682096"/>
    <lineage>
        <taxon>Bacteria</taxon>
        <taxon>Pseudomonadati</taxon>
        <taxon>Pseudomonadota</taxon>
        <taxon>Alphaproteobacteria</taxon>
        <taxon>Hyphomicrobiales</taxon>
        <taxon>Phyllobacteriaceae</taxon>
        <taxon>Nitratireductor</taxon>
    </lineage>
</organism>
<reference evidence="7 8" key="1">
    <citation type="submission" date="2019-12" db="EMBL/GenBank/DDBJ databases">
        <title>Nitratireductor arenosus sp. nov., Isolated from sea sand, Jeju island, South Korea.</title>
        <authorList>
            <person name="Kim W."/>
        </authorList>
    </citation>
    <scope>NUCLEOTIDE SEQUENCE [LARGE SCALE GENOMIC DNA]</scope>
    <source>
        <strain evidence="7 8">CAU 1489</strain>
    </source>
</reference>
<evidence type="ECO:0000313" key="8">
    <source>
        <dbReference type="Proteomes" id="UP000463224"/>
    </source>
</evidence>
<evidence type="ECO:0000256" key="1">
    <source>
        <dbReference type="ARBA" id="ARBA00023015"/>
    </source>
</evidence>
<feature type="DNA-binding region" description="H-T-H motif" evidence="4">
    <location>
        <begin position="31"/>
        <end position="50"/>
    </location>
</feature>
<dbReference type="Pfam" id="PF17937">
    <property type="entry name" value="TetR_C_28"/>
    <property type="match status" value="1"/>
</dbReference>
<dbReference type="Proteomes" id="UP000463224">
    <property type="component" value="Unassembled WGS sequence"/>
</dbReference>
<dbReference type="InterPro" id="IPR050109">
    <property type="entry name" value="HTH-type_TetR-like_transc_reg"/>
</dbReference>
<dbReference type="InterPro" id="IPR036271">
    <property type="entry name" value="Tet_transcr_reg_TetR-rel_C_sf"/>
</dbReference>
<proteinExistence type="predicted"/>
<dbReference type="RefSeq" id="WP_156713531.1">
    <property type="nucleotide sequence ID" value="NZ_WPHG01000003.1"/>
</dbReference>
<evidence type="ECO:0000259" key="6">
    <source>
        <dbReference type="PROSITE" id="PS50977"/>
    </source>
</evidence>
<dbReference type="Gene3D" id="1.10.357.10">
    <property type="entry name" value="Tetracycline Repressor, domain 2"/>
    <property type="match status" value="1"/>
</dbReference>
<feature type="domain" description="HTH tetR-type" evidence="6">
    <location>
        <begin position="8"/>
        <end position="68"/>
    </location>
</feature>
<evidence type="ECO:0000313" key="7">
    <source>
        <dbReference type="EMBL" id="MVA98618.1"/>
    </source>
</evidence>
<sequence length="207" mass="22321">MSKRKTSHPTVQKLLDTAETIVARDGLVGLTYDRVSKDAGVAKGTVLYHFASKEDLITAMIERLVSRFDAALSQAMGSDPDASGRAVRAYIAATHEGDAFTGEYFDRVNGAITAALANTPERLAAVQAQGRRHQDAIIADSPDPVLATIVRMAIDGLWFSESLGLMNYDPMLKAAVLARLKSWTYGKETPAASNTPQEQQQGEKNAP</sequence>
<dbReference type="PRINTS" id="PR00455">
    <property type="entry name" value="HTHTETR"/>
</dbReference>
<evidence type="ECO:0000256" key="3">
    <source>
        <dbReference type="ARBA" id="ARBA00023163"/>
    </source>
</evidence>
<dbReference type="SUPFAM" id="SSF48498">
    <property type="entry name" value="Tetracyclin repressor-like, C-terminal domain"/>
    <property type="match status" value="1"/>
</dbReference>
<feature type="region of interest" description="Disordered" evidence="5">
    <location>
        <begin position="188"/>
        <end position="207"/>
    </location>
</feature>
<dbReference type="PANTHER" id="PTHR30055">
    <property type="entry name" value="HTH-TYPE TRANSCRIPTIONAL REGULATOR RUTR"/>
    <property type="match status" value="1"/>
</dbReference>
<accession>A0A844QKP3</accession>
<evidence type="ECO:0000256" key="5">
    <source>
        <dbReference type="SAM" id="MobiDB-lite"/>
    </source>
</evidence>
<keyword evidence="3" id="KW-0804">Transcription</keyword>
<dbReference type="GO" id="GO:0003700">
    <property type="term" value="F:DNA-binding transcription factor activity"/>
    <property type="evidence" value="ECO:0007669"/>
    <property type="project" value="TreeGrafter"/>
</dbReference>
<dbReference type="InterPro" id="IPR009057">
    <property type="entry name" value="Homeodomain-like_sf"/>
</dbReference>
<gene>
    <name evidence="7" type="ORF">GN330_15325</name>
</gene>
<dbReference type="Pfam" id="PF00440">
    <property type="entry name" value="TetR_N"/>
    <property type="match status" value="1"/>
</dbReference>
<dbReference type="InterPro" id="IPR041479">
    <property type="entry name" value="TetR_CgmR_C"/>
</dbReference>
<protein>
    <submittedName>
        <fullName evidence="7">TetR family transcriptional regulator</fullName>
    </submittedName>
</protein>
<dbReference type="PROSITE" id="PS50977">
    <property type="entry name" value="HTH_TETR_2"/>
    <property type="match status" value="1"/>
</dbReference>
<keyword evidence="8" id="KW-1185">Reference proteome</keyword>
<dbReference type="PANTHER" id="PTHR30055:SF234">
    <property type="entry name" value="HTH-TYPE TRANSCRIPTIONAL REGULATOR BETI"/>
    <property type="match status" value="1"/>
</dbReference>
<evidence type="ECO:0000256" key="4">
    <source>
        <dbReference type="PROSITE-ProRule" id="PRU00335"/>
    </source>
</evidence>
<evidence type="ECO:0000256" key="2">
    <source>
        <dbReference type="ARBA" id="ARBA00023125"/>
    </source>
</evidence>
<name>A0A844QKP3_9HYPH</name>
<comment type="caution">
    <text evidence="7">The sequence shown here is derived from an EMBL/GenBank/DDBJ whole genome shotgun (WGS) entry which is preliminary data.</text>
</comment>
<keyword evidence="1" id="KW-0805">Transcription regulation</keyword>
<dbReference type="SUPFAM" id="SSF46689">
    <property type="entry name" value="Homeodomain-like"/>
    <property type="match status" value="1"/>
</dbReference>
<dbReference type="EMBL" id="WPHG01000003">
    <property type="protein sequence ID" value="MVA98618.1"/>
    <property type="molecule type" value="Genomic_DNA"/>
</dbReference>
<keyword evidence="2 4" id="KW-0238">DNA-binding</keyword>
<feature type="compositionally biased region" description="Polar residues" evidence="5">
    <location>
        <begin position="191"/>
        <end position="207"/>
    </location>
</feature>
<dbReference type="InterPro" id="IPR001647">
    <property type="entry name" value="HTH_TetR"/>
</dbReference>